<dbReference type="EMBL" id="CP092865">
    <property type="protein sequence ID" value="UYV64654.1"/>
    <property type="molecule type" value="Genomic_DNA"/>
</dbReference>
<protein>
    <recommendedName>
        <fullName evidence="1">Ig-like domain-containing protein</fullName>
    </recommendedName>
</protein>
<feature type="domain" description="Ig-like" evidence="1">
    <location>
        <begin position="127"/>
        <end position="218"/>
    </location>
</feature>
<dbReference type="Gene3D" id="2.60.40.10">
    <property type="entry name" value="Immunoglobulins"/>
    <property type="match status" value="2"/>
</dbReference>
<evidence type="ECO:0000313" key="2">
    <source>
        <dbReference type="EMBL" id="UYV64654.1"/>
    </source>
</evidence>
<dbReference type="PROSITE" id="PS50835">
    <property type="entry name" value="IG_LIKE"/>
    <property type="match status" value="2"/>
</dbReference>
<dbReference type="PANTHER" id="PTHR23278:SF19">
    <property type="entry name" value="OBSCURIN"/>
    <property type="match status" value="1"/>
</dbReference>
<accession>A0ABY6K766</accession>
<dbReference type="InterPro" id="IPR036179">
    <property type="entry name" value="Ig-like_dom_sf"/>
</dbReference>
<organism evidence="2 3">
    <name type="scientific">Cordylochernes scorpioides</name>
    <dbReference type="NCBI Taxonomy" id="51811"/>
    <lineage>
        <taxon>Eukaryota</taxon>
        <taxon>Metazoa</taxon>
        <taxon>Ecdysozoa</taxon>
        <taxon>Arthropoda</taxon>
        <taxon>Chelicerata</taxon>
        <taxon>Arachnida</taxon>
        <taxon>Pseudoscorpiones</taxon>
        <taxon>Cheliferoidea</taxon>
        <taxon>Chernetidae</taxon>
        <taxon>Cordylochernes</taxon>
    </lineage>
</organism>
<dbReference type="Proteomes" id="UP001235939">
    <property type="component" value="Chromosome 03"/>
</dbReference>
<evidence type="ECO:0000313" key="3">
    <source>
        <dbReference type="Proteomes" id="UP001235939"/>
    </source>
</evidence>
<dbReference type="InterPro" id="IPR013783">
    <property type="entry name" value="Ig-like_fold"/>
</dbReference>
<dbReference type="InterPro" id="IPR013106">
    <property type="entry name" value="Ig_V-set"/>
</dbReference>
<dbReference type="SUPFAM" id="SSF48726">
    <property type="entry name" value="Immunoglobulin"/>
    <property type="match status" value="2"/>
</dbReference>
<reference evidence="2 3" key="1">
    <citation type="submission" date="2022-01" db="EMBL/GenBank/DDBJ databases">
        <title>A chromosomal length assembly of Cordylochernes scorpioides.</title>
        <authorList>
            <person name="Zeh D."/>
            <person name="Zeh J."/>
        </authorList>
    </citation>
    <scope>NUCLEOTIDE SEQUENCE [LARGE SCALE GENOMIC DNA]</scope>
    <source>
        <strain evidence="2">IN4F17</strain>
        <tissue evidence="2">Whole Body</tissue>
    </source>
</reference>
<feature type="domain" description="Ig-like" evidence="1">
    <location>
        <begin position="15"/>
        <end position="106"/>
    </location>
</feature>
<evidence type="ECO:0000259" key="1">
    <source>
        <dbReference type="PROSITE" id="PS50835"/>
    </source>
</evidence>
<dbReference type="InterPro" id="IPR003599">
    <property type="entry name" value="Ig_sub"/>
</dbReference>
<sequence length="281" mass="31355">MLSSILYTAVVKGKVALPCDITPPSMDDAVALILWYKDDSPAPIYTMDARRGTVEQARQSASSRLEARAYFNMINRPAFLQLDPVQEEDAGDYRCRVDFHKARTVNTVISLKVIASILYTAVVKGKVALPCDITPPSMDDAVALILWYKDDSPAPIYTMDARRGTVEQARQSASSRLEARAYFNMINRPAFLQLDPVQEEDAGDYRCRVDFHKARTVNTVISLKVIETSVALHWTQQQQKIDIDPEQQLYTPKIVDIAAAVIEIYGDICGSSLDTTTTTEN</sequence>
<dbReference type="InterPro" id="IPR007110">
    <property type="entry name" value="Ig-like_dom"/>
</dbReference>
<name>A0ABY6K766_9ARAC</name>
<dbReference type="SMART" id="SM00409">
    <property type="entry name" value="IG"/>
    <property type="match status" value="2"/>
</dbReference>
<proteinExistence type="predicted"/>
<gene>
    <name evidence="2" type="ORF">LAZ67_3001519</name>
</gene>
<dbReference type="PANTHER" id="PTHR23278">
    <property type="entry name" value="SIDESTEP PROTEIN"/>
    <property type="match status" value="1"/>
</dbReference>
<dbReference type="Pfam" id="PF07686">
    <property type="entry name" value="V-set"/>
    <property type="match status" value="2"/>
</dbReference>
<keyword evidence="3" id="KW-1185">Reference proteome</keyword>